<reference evidence="1" key="2">
    <citation type="submission" date="2021-08" db="EMBL/GenBank/DDBJ databases">
        <authorList>
            <person name="Tani A."/>
            <person name="Ola A."/>
            <person name="Ogura Y."/>
            <person name="Katsura K."/>
            <person name="Hayashi T."/>
        </authorList>
    </citation>
    <scope>NUCLEOTIDE SEQUENCE</scope>
    <source>
        <strain evidence="1">DSM 19015</strain>
    </source>
</reference>
<reference evidence="1" key="1">
    <citation type="journal article" date="2021" name="Front. Microbiol.">
        <title>Comprehensive Comparative Genomics and Phenotyping of Methylobacterium Species.</title>
        <authorList>
            <person name="Alessa O."/>
            <person name="Ogura Y."/>
            <person name="Fujitani Y."/>
            <person name="Takami H."/>
            <person name="Hayashi T."/>
            <person name="Sahin N."/>
            <person name="Tani A."/>
        </authorList>
    </citation>
    <scope>NUCLEOTIDE SEQUENCE</scope>
    <source>
        <strain evidence="1">DSM 19015</strain>
    </source>
</reference>
<comment type="caution">
    <text evidence="1">The sequence shown here is derived from an EMBL/GenBank/DDBJ whole genome shotgun (WGS) entry which is preliminary data.</text>
</comment>
<keyword evidence="2" id="KW-1185">Reference proteome</keyword>
<dbReference type="EMBL" id="BPQP01000008">
    <property type="protein sequence ID" value="GJD93436.1"/>
    <property type="molecule type" value="Genomic_DNA"/>
</dbReference>
<proteinExistence type="predicted"/>
<evidence type="ECO:0000313" key="2">
    <source>
        <dbReference type="Proteomes" id="UP001055125"/>
    </source>
</evidence>
<evidence type="ECO:0000313" key="1">
    <source>
        <dbReference type="EMBL" id="GJD93436.1"/>
    </source>
</evidence>
<sequence>MIKFLLRWAVLSIPLGIAIGKFIKAGKGPSPRDPERR</sequence>
<name>A0ABQ4RRM1_9HYPH</name>
<accession>A0ABQ4RRM1</accession>
<organism evidence="1 2">
    <name type="scientific">Methylobacterium iners</name>
    <dbReference type="NCBI Taxonomy" id="418707"/>
    <lineage>
        <taxon>Bacteria</taxon>
        <taxon>Pseudomonadati</taxon>
        <taxon>Pseudomonadota</taxon>
        <taxon>Alphaproteobacteria</taxon>
        <taxon>Hyphomicrobiales</taxon>
        <taxon>Methylobacteriaceae</taxon>
        <taxon>Methylobacterium</taxon>
    </lineage>
</organism>
<protein>
    <submittedName>
        <fullName evidence="1">Uncharacterized protein</fullName>
    </submittedName>
</protein>
<dbReference type="Proteomes" id="UP001055125">
    <property type="component" value="Unassembled WGS sequence"/>
</dbReference>
<gene>
    <name evidence="1" type="ORF">OCOJLMKI_0630</name>
</gene>